<dbReference type="CDD" id="cd00637">
    <property type="entry name" value="7tm_classA_rhodopsin-like"/>
    <property type="match status" value="1"/>
</dbReference>
<dbReference type="PANTHER" id="PTHR23112">
    <property type="entry name" value="G PROTEIN-COUPLED RECEPTOR 157-RELATED"/>
    <property type="match status" value="1"/>
</dbReference>
<feature type="transmembrane region" description="Helical" evidence="6">
    <location>
        <begin position="43"/>
        <end position="64"/>
    </location>
</feature>
<dbReference type="GO" id="GO:0005886">
    <property type="term" value="C:plasma membrane"/>
    <property type="evidence" value="ECO:0007669"/>
    <property type="project" value="TreeGrafter"/>
</dbReference>
<accession>A0A0U5G6Y4</accession>
<comment type="subcellular location">
    <subcellularLocation>
        <location evidence="1">Membrane</location>
        <topology evidence="1">Multi-pass membrane protein</topology>
    </subcellularLocation>
</comment>
<evidence type="ECO:0000256" key="2">
    <source>
        <dbReference type="ARBA" id="ARBA00022692"/>
    </source>
</evidence>
<evidence type="ECO:0000256" key="6">
    <source>
        <dbReference type="SAM" id="Phobius"/>
    </source>
</evidence>
<protein>
    <submittedName>
        <fullName evidence="8">Putative Integral membrane protein (AFU_orthologue AFUA_2G12640)</fullName>
    </submittedName>
</protein>
<dbReference type="STRING" id="454130.A0A0U5G6Y4"/>
<gene>
    <name evidence="8" type="ORF">ASPCAL10491</name>
</gene>
<feature type="transmembrane region" description="Helical" evidence="6">
    <location>
        <begin position="84"/>
        <end position="109"/>
    </location>
</feature>
<dbReference type="PANTHER" id="PTHR23112:SF41">
    <property type="entry name" value="G-PROTEIN COUPLED RECEPTORS FAMILY 1 PROFILE DOMAIN-CONTAINING PROTEIN-RELATED"/>
    <property type="match status" value="1"/>
</dbReference>
<evidence type="ECO:0000256" key="1">
    <source>
        <dbReference type="ARBA" id="ARBA00004141"/>
    </source>
</evidence>
<evidence type="ECO:0000256" key="4">
    <source>
        <dbReference type="ARBA" id="ARBA00023136"/>
    </source>
</evidence>
<dbReference type="GO" id="GO:0007189">
    <property type="term" value="P:adenylate cyclase-activating G protein-coupled receptor signaling pathway"/>
    <property type="evidence" value="ECO:0007669"/>
    <property type="project" value="TreeGrafter"/>
</dbReference>
<evidence type="ECO:0000313" key="8">
    <source>
        <dbReference type="EMBL" id="CEL07331.1"/>
    </source>
</evidence>
<feature type="domain" description="G protein-coupled receptor GPR1/2/3 C-terminal" evidence="7">
    <location>
        <begin position="251"/>
        <end position="318"/>
    </location>
</feature>
<dbReference type="OrthoDB" id="100006at2759"/>
<feature type="compositionally biased region" description="Basic residues" evidence="5">
    <location>
        <begin position="443"/>
        <end position="453"/>
    </location>
</feature>
<reference evidence="9" key="1">
    <citation type="journal article" date="2016" name="Genome Announc.">
        <title>Draft genome sequences of fungus Aspergillus calidoustus.</title>
        <authorList>
            <person name="Horn F."/>
            <person name="Linde J."/>
            <person name="Mattern D.J."/>
            <person name="Walther G."/>
            <person name="Guthke R."/>
            <person name="Scherlach K."/>
            <person name="Martin K."/>
            <person name="Brakhage A.A."/>
            <person name="Petzke L."/>
            <person name="Valiante V."/>
        </authorList>
    </citation>
    <scope>NUCLEOTIDE SEQUENCE [LARGE SCALE GENOMIC DNA]</scope>
    <source>
        <strain evidence="9">SF006504</strain>
    </source>
</reference>
<feature type="compositionally biased region" description="Basic residues" evidence="5">
    <location>
        <begin position="365"/>
        <end position="374"/>
    </location>
</feature>
<feature type="region of interest" description="Disordered" evidence="5">
    <location>
        <begin position="352"/>
        <end position="396"/>
    </location>
</feature>
<feature type="region of interest" description="Disordered" evidence="5">
    <location>
        <begin position="413"/>
        <end position="453"/>
    </location>
</feature>
<dbReference type="AlphaFoldDB" id="A0A0U5G6Y4"/>
<keyword evidence="9" id="KW-1185">Reference proteome</keyword>
<feature type="transmembrane region" description="Helical" evidence="6">
    <location>
        <begin position="134"/>
        <end position="151"/>
    </location>
</feature>
<feature type="transmembrane region" description="Helical" evidence="6">
    <location>
        <begin position="158"/>
        <end position="182"/>
    </location>
</feature>
<name>A0A0U5G6Y4_ASPCI</name>
<dbReference type="OMA" id="DIETWRY"/>
<dbReference type="EMBL" id="CDMC01000009">
    <property type="protein sequence ID" value="CEL07331.1"/>
    <property type="molecule type" value="Genomic_DNA"/>
</dbReference>
<sequence>MAALIRAIQLLNSGQDNDHSKALHRRFHGPTTEVLTPSTKAGFIAMGICGLLSFTSTLGLLLFLMHRFINWKRYYKRPLLHNQYVVLIFNLLLADIQQATAFLMCLHWVNKGAVSYPSAACVLQGWWIQVADPGSGLFVIAIAMHTGAVVLRGRQLPYNAFVFCVVALWAFIIALGIIPVALYRSETFVISEAGWCWISPEHEDERLWGHYLWIFLAEFGTLVLYGILFFYLRRRMLQAAELRQNHSHTDNLHRLNRVVIYMVIYPLAYLLLSLPLAAGRMSSARHVIPSKAYFAVAGSLMALSGLVDAAVYTLTRRQLLVDTELSHSGGRGTYPYAAYSGSHAYQTHISTTGAMGTGERDGKGKGKRGRKPSMFRRGLQTLNDTVTDGRDDSTEEIVRKDDLEMKNIGRGVYQETTIEITHERVGEREHEDGHDSDEQHHQQQQRHGQRRSG</sequence>
<dbReference type="Proteomes" id="UP000054771">
    <property type="component" value="Unassembled WGS sequence"/>
</dbReference>
<keyword evidence="3 6" id="KW-1133">Transmembrane helix</keyword>
<dbReference type="Gene3D" id="1.20.1070.10">
    <property type="entry name" value="Rhodopsin 7-helix transmembrane proteins"/>
    <property type="match status" value="1"/>
</dbReference>
<evidence type="ECO:0000313" key="9">
    <source>
        <dbReference type="Proteomes" id="UP000054771"/>
    </source>
</evidence>
<dbReference type="InterPro" id="IPR022596">
    <property type="entry name" value="GPR1/2/3_C"/>
</dbReference>
<keyword evidence="4 6" id="KW-0472">Membrane</keyword>
<dbReference type="GO" id="GO:0004930">
    <property type="term" value="F:G protein-coupled receptor activity"/>
    <property type="evidence" value="ECO:0007669"/>
    <property type="project" value="TreeGrafter"/>
</dbReference>
<dbReference type="SUPFAM" id="SSF81321">
    <property type="entry name" value="Family A G protein-coupled receptor-like"/>
    <property type="match status" value="1"/>
</dbReference>
<feature type="transmembrane region" description="Helical" evidence="6">
    <location>
        <begin position="254"/>
        <end position="272"/>
    </location>
</feature>
<feature type="transmembrane region" description="Helical" evidence="6">
    <location>
        <begin position="292"/>
        <end position="314"/>
    </location>
</feature>
<feature type="compositionally biased region" description="Basic and acidic residues" evidence="5">
    <location>
        <begin position="420"/>
        <end position="441"/>
    </location>
</feature>
<proteinExistence type="predicted"/>
<evidence type="ECO:0000256" key="5">
    <source>
        <dbReference type="SAM" id="MobiDB-lite"/>
    </source>
</evidence>
<feature type="transmembrane region" description="Helical" evidence="6">
    <location>
        <begin position="211"/>
        <end position="233"/>
    </location>
</feature>
<feature type="compositionally biased region" description="Basic and acidic residues" evidence="5">
    <location>
        <begin position="387"/>
        <end position="396"/>
    </location>
</feature>
<evidence type="ECO:0000256" key="3">
    <source>
        <dbReference type="ARBA" id="ARBA00022989"/>
    </source>
</evidence>
<keyword evidence="2 6" id="KW-0812">Transmembrane</keyword>
<organism evidence="8 9">
    <name type="scientific">Aspergillus calidoustus</name>
    <dbReference type="NCBI Taxonomy" id="454130"/>
    <lineage>
        <taxon>Eukaryota</taxon>
        <taxon>Fungi</taxon>
        <taxon>Dikarya</taxon>
        <taxon>Ascomycota</taxon>
        <taxon>Pezizomycotina</taxon>
        <taxon>Eurotiomycetes</taxon>
        <taxon>Eurotiomycetidae</taxon>
        <taxon>Eurotiales</taxon>
        <taxon>Aspergillaceae</taxon>
        <taxon>Aspergillus</taxon>
        <taxon>Aspergillus subgen. Nidulantes</taxon>
    </lineage>
</organism>
<evidence type="ECO:0000259" key="7">
    <source>
        <dbReference type="Pfam" id="PF11970"/>
    </source>
</evidence>
<dbReference type="Pfam" id="PF11970">
    <property type="entry name" value="GPR_Gpa2_C"/>
    <property type="match status" value="1"/>
</dbReference>